<dbReference type="GO" id="GO:0016757">
    <property type="term" value="F:glycosyltransferase activity"/>
    <property type="evidence" value="ECO:0007669"/>
    <property type="project" value="InterPro"/>
</dbReference>
<name>A0A9P1L1L7_PARSO</name>
<accession>A0A9P1L1L7</accession>
<protein>
    <submittedName>
        <fullName evidence="2">Glycosyl transferases group 1</fullName>
    </submittedName>
</protein>
<dbReference type="AlphaFoldDB" id="A0A9P1L1L7"/>
<feature type="domain" description="Glycosyl transferase family 1" evidence="1">
    <location>
        <begin position="285"/>
        <end position="345"/>
    </location>
</feature>
<sequence>MNSYIFLRNKEYRPSSYYRTSQYILDKKVKILEYEPNTFYKLKKTNTVIDKINNIFFQLVPGYTRRIIGICNILLKNRNRNYKVYIQRTVFPKVIGPIGKILLKRMLSSESSEIYWDFDDNIIESGEVSKYEADLLEYNSKTIIVGNDYLKSTLNQECQHKVKLMPTTDKSMQDIDVDKLNLDRIQNYKNKVELVWVGTNSNLVFLKTIVPCLDTVAKQIHSECGKILQLNIISNASIQYDCKFLKINNVKWERDLALKYMNEGHIGLMPLKEDFYTLGKCGFKAVQNIGVGLPTIVSDVGFNKQVISHGHNGFLAKNTEGWIYYIKKLSLDENLWHEMSINARKTWEEKFNSKISEKQIHELLDIKEE</sequence>
<dbReference type="Pfam" id="PF00534">
    <property type="entry name" value="Glycos_transf_1"/>
    <property type="match status" value="1"/>
</dbReference>
<evidence type="ECO:0000313" key="2">
    <source>
        <dbReference type="EMBL" id="CEO33563.1"/>
    </source>
</evidence>
<dbReference type="EMBL" id="CDNY01000003">
    <property type="protein sequence ID" value="CEO33563.1"/>
    <property type="molecule type" value="Genomic_DNA"/>
</dbReference>
<reference evidence="3" key="1">
    <citation type="submission" date="2015-01" db="EMBL/GenBank/DDBJ databases">
        <authorList>
            <person name="Aslett A.Martin."/>
            <person name="De Silva Nishadi"/>
        </authorList>
    </citation>
    <scope>NUCLEOTIDE SEQUENCE [LARGE SCALE GENOMIC DNA]</scope>
    <source>
        <strain evidence="3">UMC4404</strain>
    </source>
</reference>
<dbReference type="InterPro" id="IPR001296">
    <property type="entry name" value="Glyco_trans_1"/>
</dbReference>
<dbReference type="SUPFAM" id="SSF53756">
    <property type="entry name" value="UDP-Glycosyltransferase/glycogen phosphorylase"/>
    <property type="match status" value="1"/>
</dbReference>
<organism evidence="2 3">
    <name type="scientific">Paraclostridium sordellii</name>
    <name type="common">Clostridium sordellii</name>
    <dbReference type="NCBI Taxonomy" id="1505"/>
    <lineage>
        <taxon>Bacteria</taxon>
        <taxon>Bacillati</taxon>
        <taxon>Bacillota</taxon>
        <taxon>Clostridia</taxon>
        <taxon>Peptostreptococcales</taxon>
        <taxon>Peptostreptococcaceae</taxon>
        <taxon>Paraclostridium</taxon>
    </lineage>
</organism>
<evidence type="ECO:0000259" key="1">
    <source>
        <dbReference type="Pfam" id="PF00534"/>
    </source>
</evidence>
<evidence type="ECO:0000313" key="3">
    <source>
        <dbReference type="Proteomes" id="UP000049685"/>
    </source>
</evidence>
<keyword evidence="2" id="KW-0808">Transferase</keyword>
<dbReference type="Proteomes" id="UP000049685">
    <property type="component" value="Unassembled WGS sequence"/>
</dbReference>
<dbReference type="RefSeq" id="WP_057558708.1">
    <property type="nucleotide sequence ID" value="NZ_CDNY01000003.1"/>
</dbReference>
<dbReference type="Gene3D" id="3.40.50.2000">
    <property type="entry name" value="Glycogen Phosphorylase B"/>
    <property type="match status" value="1"/>
</dbReference>
<proteinExistence type="predicted"/>
<comment type="caution">
    <text evidence="2">The sequence shown here is derived from an EMBL/GenBank/DDBJ whole genome shotgun (WGS) entry which is preliminary data.</text>
</comment>
<gene>
    <name evidence="2" type="ORF">UMC4404_15431</name>
</gene>